<evidence type="ECO:0000313" key="2">
    <source>
        <dbReference type="Proteomes" id="UP000510821"/>
    </source>
</evidence>
<organism evidence="1 2">
    <name type="scientific">Fermentimicrarchaeum limneticum</name>
    <dbReference type="NCBI Taxonomy" id="2795018"/>
    <lineage>
        <taxon>Archaea</taxon>
        <taxon>Candidatus Micrarchaeota</taxon>
        <taxon>Candidatus Fermentimicrarchaeales</taxon>
        <taxon>Candidatus Fermentimicrarchaeaceae</taxon>
        <taxon>Candidatus Fermentimicrarchaeum</taxon>
    </lineage>
</organism>
<evidence type="ECO:0000313" key="1">
    <source>
        <dbReference type="EMBL" id="QLJ53424.1"/>
    </source>
</evidence>
<dbReference type="Proteomes" id="UP000510821">
    <property type="component" value="Chromosome"/>
</dbReference>
<dbReference type="AlphaFoldDB" id="A0A7D6BVK9"/>
<evidence type="ECO:0008006" key="3">
    <source>
        <dbReference type="Google" id="ProtNLM"/>
    </source>
</evidence>
<accession>A0A7D6BVK9</accession>
<reference evidence="2" key="1">
    <citation type="submission" date="2020-07" db="EMBL/GenBank/DDBJ databases">
        <title>Metabolic diversity and evolutionary history of the archaeal phylum ###Micrarchaeota### uncovered from a freshwater lake metagenome.</title>
        <authorList>
            <person name="Kadnikov V.V."/>
            <person name="Savvichev A.S."/>
            <person name="Mardanov A.V."/>
            <person name="Beletsky A.V."/>
            <person name="Chupakov A.V."/>
            <person name="Kokryatskaya N.M."/>
            <person name="Pimenov N.V."/>
            <person name="Ravin N.V."/>
        </authorList>
    </citation>
    <scope>NUCLEOTIDE SEQUENCE [LARGE SCALE GENOMIC DNA]</scope>
</reference>
<name>A0A7D6BVK9_FERL1</name>
<proteinExistence type="predicted"/>
<dbReference type="KEGG" id="flt:Sv326_1249"/>
<gene>
    <name evidence="1" type="ORF">Sv326_1249</name>
</gene>
<protein>
    <recommendedName>
        <fullName evidence="3">GRAM domain-containing protein</fullName>
    </recommendedName>
</protein>
<dbReference type="EMBL" id="CP058998">
    <property type="protein sequence ID" value="QLJ53424.1"/>
    <property type="molecule type" value="Genomic_DNA"/>
</dbReference>
<sequence length="116" mass="13592">MKLNSGERIVLKKSTLAKRVFTERKFHEIPILGSHAGVNIYLTNQRIFVELMLLHFKIAEIPLNVIRDIRKEKHLLFQTIIIECRQQSGIRKLVLSLGGDSDLWFRKIQEARSQLR</sequence>